<keyword evidence="1" id="KW-0560">Oxidoreductase</keyword>
<dbReference type="EMBL" id="BSXU01000158">
    <property type="protein sequence ID" value="GMG19581.1"/>
    <property type="molecule type" value="Genomic_DNA"/>
</dbReference>
<dbReference type="GO" id="GO:0005737">
    <property type="term" value="C:cytoplasm"/>
    <property type="evidence" value="ECO:0007669"/>
    <property type="project" value="TreeGrafter"/>
</dbReference>
<gene>
    <name evidence="3" type="ORF">Amon01_000057600</name>
</gene>
<dbReference type="OrthoDB" id="37537at2759"/>
<dbReference type="InterPro" id="IPR023210">
    <property type="entry name" value="NADP_OxRdtase_dom"/>
</dbReference>
<dbReference type="SUPFAM" id="SSF51430">
    <property type="entry name" value="NAD(P)-linked oxidoreductase"/>
    <property type="match status" value="1"/>
</dbReference>
<dbReference type="PANTHER" id="PTHR43625:SF78">
    <property type="entry name" value="PYRIDOXAL REDUCTASE-RELATED"/>
    <property type="match status" value="1"/>
</dbReference>
<dbReference type="CDD" id="cd19077">
    <property type="entry name" value="AKR_AKR8A1-2"/>
    <property type="match status" value="1"/>
</dbReference>
<evidence type="ECO:0000259" key="2">
    <source>
        <dbReference type="Pfam" id="PF00248"/>
    </source>
</evidence>
<keyword evidence="4" id="KW-1185">Reference proteome</keyword>
<evidence type="ECO:0000313" key="4">
    <source>
        <dbReference type="Proteomes" id="UP001165063"/>
    </source>
</evidence>
<feature type="domain" description="NADP-dependent oxidoreductase" evidence="2">
    <location>
        <begin position="15"/>
        <end position="315"/>
    </location>
</feature>
<sequence length="336" mass="37720">MTATSKRIAIEGSTGYGLMSLTWTSPDRIVPQERAFETINNAIKDGVRFFNSGEIYGTGDPLLNLKYLKAYFEKYPENRSKMIVSVKGAIDPTTLIPDNSPENIKKSIENIISFFPNKYIDLFETARMDLKYSVEDVVKAIIPYIESGNVGGISLSEVKGETIERANKIYPISCVEVEFSMWSTESLTNGTNDVCKKLGIPIIGYSPLGRGFLTGAIKSKSDIKDGSILNHLDRFKDDETIKANYHVVDLVNEYAKLKNASNAQIALAWIRKHNDYPDKYAKFIPIPSSSNPKRNHENNTVVELTDAEFDDINKKLSKLNIVGYRYSKDAENFLNV</sequence>
<evidence type="ECO:0000256" key="1">
    <source>
        <dbReference type="ARBA" id="ARBA00023002"/>
    </source>
</evidence>
<dbReference type="Proteomes" id="UP001165063">
    <property type="component" value="Unassembled WGS sequence"/>
</dbReference>
<protein>
    <submittedName>
        <fullName evidence="3">Unnamed protein product</fullName>
    </submittedName>
</protein>
<dbReference type="Pfam" id="PF00248">
    <property type="entry name" value="Aldo_ket_red"/>
    <property type="match status" value="1"/>
</dbReference>
<comment type="caution">
    <text evidence="3">The sequence shown here is derived from an EMBL/GenBank/DDBJ whole genome shotgun (WGS) entry which is preliminary data.</text>
</comment>
<reference evidence="3" key="1">
    <citation type="submission" date="2023-04" db="EMBL/GenBank/DDBJ databases">
        <title>Ambrosiozyma monospora NBRC 1965.</title>
        <authorList>
            <person name="Ichikawa N."/>
            <person name="Sato H."/>
            <person name="Tonouchi N."/>
        </authorList>
    </citation>
    <scope>NUCLEOTIDE SEQUENCE</scope>
    <source>
        <strain evidence="3">NBRC 1965</strain>
    </source>
</reference>
<dbReference type="GO" id="GO:0016491">
    <property type="term" value="F:oxidoreductase activity"/>
    <property type="evidence" value="ECO:0007669"/>
    <property type="project" value="UniProtKB-KW"/>
</dbReference>
<dbReference type="InterPro" id="IPR050791">
    <property type="entry name" value="Aldo-Keto_reductase"/>
</dbReference>
<dbReference type="AlphaFoldDB" id="A0A9W7DBW8"/>
<proteinExistence type="predicted"/>
<accession>A0A9W7DBW8</accession>
<dbReference type="InterPro" id="IPR036812">
    <property type="entry name" value="NAD(P)_OxRdtase_dom_sf"/>
</dbReference>
<dbReference type="PANTHER" id="PTHR43625">
    <property type="entry name" value="AFLATOXIN B1 ALDEHYDE REDUCTASE"/>
    <property type="match status" value="1"/>
</dbReference>
<name>A0A9W7DBW8_AMBMO</name>
<organism evidence="3 4">
    <name type="scientific">Ambrosiozyma monospora</name>
    <name type="common">Yeast</name>
    <name type="synonym">Endomycopsis monosporus</name>
    <dbReference type="NCBI Taxonomy" id="43982"/>
    <lineage>
        <taxon>Eukaryota</taxon>
        <taxon>Fungi</taxon>
        <taxon>Dikarya</taxon>
        <taxon>Ascomycota</taxon>
        <taxon>Saccharomycotina</taxon>
        <taxon>Pichiomycetes</taxon>
        <taxon>Pichiales</taxon>
        <taxon>Pichiaceae</taxon>
        <taxon>Ambrosiozyma</taxon>
    </lineage>
</organism>
<dbReference type="Gene3D" id="3.20.20.100">
    <property type="entry name" value="NADP-dependent oxidoreductase domain"/>
    <property type="match status" value="1"/>
</dbReference>
<evidence type="ECO:0000313" key="3">
    <source>
        <dbReference type="EMBL" id="GMG19581.1"/>
    </source>
</evidence>